<dbReference type="GeneID" id="106470292"/>
<evidence type="ECO:0000256" key="3">
    <source>
        <dbReference type="ARBA" id="ARBA00022777"/>
    </source>
</evidence>
<evidence type="ECO:0000313" key="4">
    <source>
        <dbReference type="Proteomes" id="UP000694941"/>
    </source>
</evidence>
<dbReference type="InterPro" id="IPR033690">
    <property type="entry name" value="Adenylat_kinase_CS"/>
</dbReference>
<evidence type="ECO:0000313" key="5">
    <source>
        <dbReference type="RefSeq" id="XP_013786291.1"/>
    </source>
</evidence>
<sequence length="756" mass="86438">MTSYEEVNSYLARREIPQLFESMMVGLMFHRPGDHIQFLQQCLSKIRTGEVKRCYWNSFISRLHPRLRTLQPLSSCSQNNLYEVSEQGVSLSRMNKVPRKDSAFGKALTSFTNDVNRYSDDLHKETCYSGAPLDFSVIFILGVAHSEIEDLCREVSDKQDTIIHVSAYSILKRQTTVEDFSNITLVPCCSVIDQLQNRLVACKENRVVLITGFPRNKSDILECESQQCLKSVIRGVISLDFEEEYLRKILQTDIDSGLLQAVDAELQRFEEKMFPVIEYYENQGTFVRINCTTQRDDNISSLISAIKSLSSQEIQRKIDKSIVENKTDVQDSSSSHVEKESLGSRHFEEFKKPIIFVIGGPGSGKGTQCVKISEKYGFVHLATGDLLRHEIKSGSSTGQIIEKNIKNGELVSSELVLSLLKKAMEEHINLSICKGILLDGFPREIEQAKLFEITVAECSMVLYFEISDETMMKRLMKRGETSGRVDDNEETIKKRIQNFHWKTEPVLEFYQEKTVKKSAEENPDDLFIEVEKVLDQFIVNFEVRKIQKELFPDPIDISPLRKEHHLVFFVIGGPGSGKRTQCALLARKYNFSHISIGDLLREEICFGSPRAQYLEEKVTGGQNIPHEIVLHILKETMLCQLSFTKGFILDGFPEDVDQAKMFESEVVEGSIIIYFKVSEETMKTRLKKKSKESGRTYENETTEKSIEGFQKQILSILNYFGTKVKIVLAETTPEIVFFELCKIFDEIANRDSLIHS</sequence>
<keyword evidence="4" id="KW-1185">Reference proteome</keyword>
<dbReference type="SUPFAM" id="SSF47391">
    <property type="entry name" value="Dimerization-anchoring domain of cAMP-dependent PK regulatory subunit"/>
    <property type="match status" value="1"/>
</dbReference>
<dbReference type="InterPro" id="IPR000850">
    <property type="entry name" value="Adenylat/UMP-CMP_kin"/>
</dbReference>
<dbReference type="RefSeq" id="XP_013786291.1">
    <property type="nucleotide sequence ID" value="XM_013930837.2"/>
</dbReference>
<protein>
    <submittedName>
        <fullName evidence="5">Adenylate kinase isoenzyme 5-like</fullName>
    </submittedName>
</protein>
<keyword evidence="3" id="KW-0418">Kinase</keyword>
<dbReference type="PROSITE" id="PS00113">
    <property type="entry name" value="ADENYLATE_KINASE"/>
    <property type="match status" value="1"/>
</dbReference>
<dbReference type="PRINTS" id="PR00094">
    <property type="entry name" value="ADENYLTKNASE"/>
</dbReference>
<gene>
    <name evidence="5" type="primary">LOC106470292</name>
</gene>
<dbReference type="Pfam" id="PF00406">
    <property type="entry name" value="ADK"/>
    <property type="match status" value="3"/>
</dbReference>
<evidence type="ECO:0000256" key="1">
    <source>
        <dbReference type="ARBA" id="ARBA00022679"/>
    </source>
</evidence>
<accession>A0ABM1BPR0</accession>
<dbReference type="HAMAP" id="MF_00235">
    <property type="entry name" value="Adenylate_kinase_Adk"/>
    <property type="match status" value="2"/>
</dbReference>
<dbReference type="SUPFAM" id="SSF52540">
    <property type="entry name" value="P-loop containing nucleoside triphosphate hydrolases"/>
    <property type="match status" value="2"/>
</dbReference>
<dbReference type="Proteomes" id="UP000694941">
    <property type="component" value="Unplaced"/>
</dbReference>
<dbReference type="InterPro" id="IPR027417">
    <property type="entry name" value="P-loop_NTPase"/>
</dbReference>
<dbReference type="Gene3D" id="3.40.50.300">
    <property type="entry name" value="P-loop containing nucleotide triphosphate hydrolases"/>
    <property type="match status" value="3"/>
</dbReference>
<keyword evidence="1" id="KW-0808">Transferase</keyword>
<organism evidence="4 5">
    <name type="scientific">Limulus polyphemus</name>
    <name type="common">Atlantic horseshoe crab</name>
    <dbReference type="NCBI Taxonomy" id="6850"/>
    <lineage>
        <taxon>Eukaryota</taxon>
        <taxon>Metazoa</taxon>
        <taxon>Ecdysozoa</taxon>
        <taxon>Arthropoda</taxon>
        <taxon>Chelicerata</taxon>
        <taxon>Merostomata</taxon>
        <taxon>Xiphosura</taxon>
        <taxon>Limulidae</taxon>
        <taxon>Limulus</taxon>
    </lineage>
</organism>
<evidence type="ECO:0000256" key="2">
    <source>
        <dbReference type="ARBA" id="ARBA00022741"/>
    </source>
</evidence>
<dbReference type="CDD" id="cd01428">
    <property type="entry name" value="ADK"/>
    <property type="match status" value="2"/>
</dbReference>
<reference evidence="5" key="1">
    <citation type="submission" date="2025-08" db="UniProtKB">
        <authorList>
            <consortium name="RefSeq"/>
        </authorList>
    </citation>
    <scope>IDENTIFICATION</scope>
    <source>
        <tissue evidence="5">Muscle</tissue>
    </source>
</reference>
<dbReference type="PANTHER" id="PTHR23359">
    <property type="entry name" value="NUCLEOTIDE KINASE"/>
    <property type="match status" value="1"/>
</dbReference>
<proteinExistence type="inferred from homology"/>
<name>A0ABM1BPR0_LIMPO</name>
<keyword evidence="2" id="KW-0547">Nucleotide-binding</keyword>
<dbReference type="CDD" id="cd22978">
    <property type="entry name" value="DD_AK5"/>
    <property type="match status" value="1"/>
</dbReference>